<feature type="chain" id="PRO_5019154266" evidence="1">
    <location>
        <begin position="17"/>
        <end position="143"/>
    </location>
</feature>
<evidence type="ECO:0000256" key="1">
    <source>
        <dbReference type="SAM" id="SignalP"/>
    </source>
</evidence>
<evidence type="ECO:0000313" key="2">
    <source>
        <dbReference type="EnsemblPlants" id="AET5Gv20022100.2"/>
    </source>
</evidence>
<accession>A0A453JGD2</accession>
<reference evidence="2" key="3">
    <citation type="journal article" date="2017" name="Nature">
        <title>Genome sequence of the progenitor of the wheat D genome Aegilops tauschii.</title>
        <authorList>
            <person name="Luo M.C."/>
            <person name="Gu Y.Q."/>
            <person name="Puiu D."/>
            <person name="Wang H."/>
            <person name="Twardziok S.O."/>
            <person name="Deal K.R."/>
            <person name="Huo N."/>
            <person name="Zhu T."/>
            <person name="Wang L."/>
            <person name="Wang Y."/>
            <person name="McGuire P.E."/>
            <person name="Liu S."/>
            <person name="Long H."/>
            <person name="Ramasamy R.K."/>
            <person name="Rodriguez J.C."/>
            <person name="Van S.L."/>
            <person name="Yuan L."/>
            <person name="Wang Z."/>
            <person name="Xia Z."/>
            <person name="Xiao L."/>
            <person name="Anderson O.D."/>
            <person name="Ouyang S."/>
            <person name="Liang Y."/>
            <person name="Zimin A.V."/>
            <person name="Pertea G."/>
            <person name="Qi P."/>
            <person name="Bennetzen J.L."/>
            <person name="Dai X."/>
            <person name="Dawson M.W."/>
            <person name="Muller H.G."/>
            <person name="Kugler K."/>
            <person name="Rivarola-Duarte L."/>
            <person name="Spannagl M."/>
            <person name="Mayer K.F.X."/>
            <person name="Lu F.H."/>
            <person name="Bevan M.W."/>
            <person name="Leroy P."/>
            <person name="Li P."/>
            <person name="You F.M."/>
            <person name="Sun Q."/>
            <person name="Liu Z."/>
            <person name="Lyons E."/>
            <person name="Wicker T."/>
            <person name="Salzberg S.L."/>
            <person name="Devos K.M."/>
            <person name="Dvorak J."/>
        </authorList>
    </citation>
    <scope>NUCLEOTIDE SEQUENCE [LARGE SCALE GENOMIC DNA]</scope>
    <source>
        <strain evidence="2">cv. AL8/78</strain>
    </source>
</reference>
<dbReference type="Gramene" id="AET5Gv20022100.2">
    <property type="protein sequence ID" value="AET5Gv20022100.2"/>
    <property type="gene ID" value="AET5Gv20022100"/>
</dbReference>
<dbReference type="AlphaFoldDB" id="A0A453JGD2"/>
<reference evidence="3" key="1">
    <citation type="journal article" date="2014" name="Science">
        <title>Ancient hybridizations among the ancestral genomes of bread wheat.</title>
        <authorList>
            <consortium name="International Wheat Genome Sequencing Consortium,"/>
            <person name="Marcussen T."/>
            <person name="Sandve S.R."/>
            <person name="Heier L."/>
            <person name="Spannagl M."/>
            <person name="Pfeifer M."/>
            <person name="Jakobsen K.S."/>
            <person name="Wulff B.B."/>
            <person name="Steuernagel B."/>
            <person name="Mayer K.F."/>
            <person name="Olsen O.A."/>
        </authorList>
    </citation>
    <scope>NUCLEOTIDE SEQUENCE [LARGE SCALE GENOMIC DNA]</scope>
    <source>
        <strain evidence="3">cv. AL8/78</strain>
    </source>
</reference>
<organism evidence="2 3">
    <name type="scientific">Aegilops tauschii subsp. strangulata</name>
    <name type="common">Goatgrass</name>
    <dbReference type="NCBI Taxonomy" id="200361"/>
    <lineage>
        <taxon>Eukaryota</taxon>
        <taxon>Viridiplantae</taxon>
        <taxon>Streptophyta</taxon>
        <taxon>Embryophyta</taxon>
        <taxon>Tracheophyta</taxon>
        <taxon>Spermatophyta</taxon>
        <taxon>Magnoliopsida</taxon>
        <taxon>Liliopsida</taxon>
        <taxon>Poales</taxon>
        <taxon>Poaceae</taxon>
        <taxon>BOP clade</taxon>
        <taxon>Pooideae</taxon>
        <taxon>Triticodae</taxon>
        <taxon>Triticeae</taxon>
        <taxon>Triticinae</taxon>
        <taxon>Aegilops</taxon>
    </lineage>
</organism>
<reference evidence="2" key="5">
    <citation type="journal article" date="2021" name="G3 (Bethesda)">
        <title>Aegilops tauschii genome assembly Aet v5.0 features greater sequence contiguity and improved annotation.</title>
        <authorList>
            <person name="Wang L."/>
            <person name="Zhu T."/>
            <person name="Rodriguez J.C."/>
            <person name="Deal K.R."/>
            <person name="Dubcovsky J."/>
            <person name="McGuire P.E."/>
            <person name="Lux T."/>
            <person name="Spannagl M."/>
            <person name="Mayer K.F.X."/>
            <person name="Baldrich P."/>
            <person name="Meyers B.C."/>
            <person name="Huo N."/>
            <person name="Gu Y.Q."/>
            <person name="Zhou H."/>
            <person name="Devos K.M."/>
            <person name="Bennetzen J.L."/>
            <person name="Unver T."/>
            <person name="Budak H."/>
            <person name="Gulick P.J."/>
            <person name="Galiba G."/>
            <person name="Kalapos B."/>
            <person name="Nelson D.R."/>
            <person name="Li P."/>
            <person name="You F.M."/>
            <person name="Luo M.C."/>
            <person name="Dvorak J."/>
        </authorList>
    </citation>
    <scope>NUCLEOTIDE SEQUENCE [LARGE SCALE GENOMIC DNA]</scope>
    <source>
        <strain evidence="2">cv. AL8/78</strain>
    </source>
</reference>
<feature type="signal peptide" evidence="1">
    <location>
        <begin position="1"/>
        <end position="16"/>
    </location>
</feature>
<proteinExistence type="predicted"/>
<dbReference type="Proteomes" id="UP000015105">
    <property type="component" value="Chromosome 5D"/>
</dbReference>
<reference evidence="3" key="2">
    <citation type="journal article" date="2017" name="Nat. Plants">
        <title>The Aegilops tauschii genome reveals multiple impacts of transposons.</title>
        <authorList>
            <person name="Zhao G."/>
            <person name="Zou C."/>
            <person name="Li K."/>
            <person name="Wang K."/>
            <person name="Li T."/>
            <person name="Gao L."/>
            <person name="Zhang X."/>
            <person name="Wang H."/>
            <person name="Yang Z."/>
            <person name="Liu X."/>
            <person name="Jiang W."/>
            <person name="Mao L."/>
            <person name="Kong X."/>
            <person name="Jiao Y."/>
            <person name="Jia J."/>
        </authorList>
    </citation>
    <scope>NUCLEOTIDE SEQUENCE [LARGE SCALE GENOMIC DNA]</scope>
    <source>
        <strain evidence="3">cv. AL8/78</strain>
    </source>
</reference>
<sequence>MLIFWKFMVFVNRWCAAGCGEQTSSMLFLPKHPSSSCRLGSFWVFFWNKRCMFVLVGLLMGANFELCDILQRMRIKYCLHVRSPCSFWMGIQNIRLERGGLHAKGRIVYLALILCYNSSQVLQAARLRTDVYIVWYTMMDTYL</sequence>
<reference evidence="2" key="4">
    <citation type="submission" date="2019-03" db="UniProtKB">
        <authorList>
            <consortium name="EnsemblPlants"/>
        </authorList>
    </citation>
    <scope>IDENTIFICATION</scope>
</reference>
<keyword evidence="1" id="KW-0732">Signal</keyword>
<evidence type="ECO:0000313" key="3">
    <source>
        <dbReference type="Proteomes" id="UP000015105"/>
    </source>
</evidence>
<name>A0A453JGD2_AEGTS</name>
<keyword evidence="3" id="KW-1185">Reference proteome</keyword>
<protein>
    <submittedName>
        <fullName evidence="2">Uncharacterized protein</fullName>
    </submittedName>
</protein>
<dbReference type="EnsemblPlants" id="AET5Gv20022100.2">
    <property type="protein sequence ID" value="AET5Gv20022100.2"/>
    <property type="gene ID" value="AET5Gv20022100"/>
</dbReference>